<dbReference type="GO" id="GO:0005886">
    <property type="term" value="C:plasma membrane"/>
    <property type="evidence" value="ECO:0007669"/>
    <property type="project" value="TreeGrafter"/>
</dbReference>
<evidence type="ECO:0000259" key="5">
    <source>
        <dbReference type="PROSITE" id="PS51455"/>
    </source>
</evidence>
<evidence type="ECO:0000256" key="4">
    <source>
        <dbReference type="SAM" id="MobiDB-lite"/>
    </source>
</evidence>
<feature type="region of interest" description="Disordered" evidence="4">
    <location>
        <begin position="465"/>
        <end position="519"/>
    </location>
</feature>
<gene>
    <name evidence="6" type="primary">PIP5K1f</name>
</gene>
<keyword evidence="3" id="KW-0547">Nucleotide-binding</keyword>
<protein>
    <recommendedName>
        <fullName evidence="1">1-phosphatidylinositol-4-phosphate 5-kinase</fullName>
        <ecNumber evidence="1">2.7.1.68</ecNumber>
    </recommendedName>
</protein>
<dbReference type="SMART" id="SM00330">
    <property type="entry name" value="PIPKc"/>
    <property type="match status" value="1"/>
</dbReference>
<dbReference type="Gene3D" id="2.20.110.10">
    <property type="entry name" value="Histone H3 K4-specific methyltransferase SET7/9 N-terminal domain"/>
    <property type="match status" value="4"/>
</dbReference>
<dbReference type="EC" id="2.7.1.68" evidence="1"/>
<keyword evidence="3" id="KW-0418">Kinase</keyword>
<dbReference type="InterPro" id="IPR027483">
    <property type="entry name" value="PInositol-4-P-4/5-kinase_C_sf"/>
</dbReference>
<dbReference type="Gene3D" id="3.30.810.10">
    <property type="entry name" value="2-Layer Sandwich"/>
    <property type="match status" value="2"/>
</dbReference>
<dbReference type="SUPFAM" id="SSF56104">
    <property type="entry name" value="SAICAR synthase-like"/>
    <property type="match status" value="2"/>
</dbReference>
<dbReference type="GO" id="GO:0046854">
    <property type="term" value="P:phosphatidylinositol phosphate biosynthetic process"/>
    <property type="evidence" value="ECO:0007669"/>
    <property type="project" value="TreeGrafter"/>
</dbReference>
<dbReference type="InterPro" id="IPR023610">
    <property type="entry name" value="PInositol-4/5-P-5/4-kinase"/>
</dbReference>
<dbReference type="SMART" id="SM00698">
    <property type="entry name" value="MORN"/>
    <property type="match status" value="8"/>
</dbReference>
<proteinExistence type="predicted"/>
<evidence type="ECO:0000256" key="3">
    <source>
        <dbReference type="PROSITE-ProRule" id="PRU00781"/>
    </source>
</evidence>
<dbReference type="SUPFAM" id="SSF82185">
    <property type="entry name" value="Histone H3 K4-specific methyltransferase SET7/9 N-terminal domain"/>
    <property type="match status" value="2"/>
</dbReference>
<evidence type="ECO:0000313" key="6">
    <source>
        <dbReference type="EMBL" id="ADI46824.1"/>
    </source>
</evidence>
<dbReference type="AlphaFoldDB" id="D9CIW1"/>
<feature type="compositionally biased region" description="Gly residues" evidence="4">
    <location>
        <begin position="494"/>
        <end position="510"/>
    </location>
</feature>
<organism evidence="6">
    <name type="scientific">Volvox carteri f. nagariensis</name>
    <dbReference type="NCBI Taxonomy" id="3068"/>
    <lineage>
        <taxon>Eukaryota</taxon>
        <taxon>Viridiplantae</taxon>
        <taxon>Chlorophyta</taxon>
        <taxon>core chlorophytes</taxon>
        <taxon>Chlorophyceae</taxon>
        <taxon>CS clade</taxon>
        <taxon>Chlamydomonadales</taxon>
        <taxon>Volvocaceae</taxon>
        <taxon>Volvox</taxon>
    </lineage>
</organism>
<dbReference type="InterPro" id="IPR002498">
    <property type="entry name" value="PInositol-4-P-4/5-kinase_core"/>
</dbReference>
<feature type="compositionally biased region" description="Pro residues" evidence="4">
    <location>
        <begin position="562"/>
        <end position="577"/>
    </location>
</feature>
<feature type="region of interest" description="Disordered" evidence="4">
    <location>
        <begin position="196"/>
        <end position="217"/>
    </location>
</feature>
<feature type="compositionally biased region" description="Low complexity" evidence="4">
    <location>
        <begin position="199"/>
        <end position="215"/>
    </location>
</feature>
<dbReference type="Gene3D" id="3.30.800.10">
    <property type="entry name" value="Phosphatidylinositol Phosphate Kinase II Beta"/>
    <property type="match status" value="1"/>
</dbReference>
<keyword evidence="3" id="KW-0067">ATP-binding</keyword>
<dbReference type="PANTHER" id="PTHR23086:SF8">
    <property type="entry name" value="PHOSPHATIDYLINOSITOL 5-PHOSPHATE 4-KINASE, ISOFORM A"/>
    <property type="match status" value="1"/>
</dbReference>
<feature type="compositionally biased region" description="Gly residues" evidence="4">
    <location>
        <begin position="245"/>
        <end position="259"/>
    </location>
</feature>
<dbReference type="PROSITE" id="PS51455">
    <property type="entry name" value="PIPK"/>
    <property type="match status" value="1"/>
</dbReference>
<dbReference type="GO" id="GO:0016308">
    <property type="term" value="F:1-phosphatidylinositol-4-phosphate 5-kinase activity"/>
    <property type="evidence" value="ECO:0007669"/>
    <property type="project" value="UniProtKB-EC"/>
</dbReference>
<keyword evidence="2" id="KW-0677">Repeat</keyword>
<evidence type="ECO:0000256" key="2">
    <source>
        <dbReference type="ARBA" id="ARBA00022737"/>
    </source>
</evidence>
<feature type="region of interest" description="Disordered" evidence="4">
    <location>
        <begin position="232"/>
        <end position="283"/>
    </location>
</feature>
<dbReference type="Pfam" id="PF02493">
    <property type="entry name" value="MORN"/>
    <property type="match status" value="8"/>
</dbReference>
<dbReference type="Pfam" id="PF01504">
    <property type="entry name" value="PIP5K"/>
    <property type="match status" value="2"/>
</dbReference>
<evidence type="ECO:0000256" key="1">
    <source>
        <dbReference type="ARBA" id="ARBA00012172"/>
    </source>
</evidence>
<reference evidence="6" key="1">
    <citation type="journal article" date="2010" name="Science">
        <title>Evolution of an expanded sex-determining locus in Volvox.</title>
        <authorList>
            <person name="Ferris P."/>
            <person name="Olson B.J."/>
            <person name="De Hoff P.L."/>
            <person name="Douglass S."/>
            <person name="Casero D."/>
            <person name="Prochnik S."/>
            <person name="Geng S."/>
            <person name="Rai R."/>
            <person name="Grimwood J."/>
            <person name="Schmutz J."/>
            <person name="Nishii I."/>
            <person name="Hamaji T."/>
            <person name="Nozaki H."/>
            <person name="Pellegrini M."/>
            <person name="Umen J.G."/>
        </authorList>
    </citation>
    <scope>NUCLEOTIDE SEQUENCE</scope>
    <source>
        <strain evidence="6">Eve</strain>
    </source>
</reference>
<dbReference type="GO" id="GO:0005524">
    <property type="term" value="F:ATP binding"/>
    <property type="evidence" value="ECO:0007669"/>
    <property type="project" value="UniProtKB-UniRule"/>
</dbReference>
<dbReference type="EMBL" id="GU784915">
    <property type="protein sequence ID" value="ADI46824.1"/>
    <property type="molecule type" value="Genomic_DNA"/>
</dbReference>
<dbReference type="InterPro" id="IPR027484">
    <property type="entry name" value="PInositol-4-P-5-kinase_N"/>
</dbReference>
<dbReference type="PANTHER" id="PTHR23086">
    <property type="entry name" value="PHOSPHATIDYLINOSITOL-4-PHOSPHATE 5-KINASE"/>
    <property type="match status" value="1"/>
</dbReference>
<keyword evidence="3" id="KW-0808">Transferase</keyword>
<accession>D9CIW1</accession>
<feature type="domain" description="PIPK" evidence="5">
    <location>
        <begin position="226"/>
        <end position="709"/>
    </location>
</feature>
<sequence length="710" mass="77026">MAEDDYVPRTKQFANGDIYTGTFSQSGFPDGEGKYIWLDGSTYKGSWKEGVRHGIGKYTWPGGATYQGEWRDGLMFGLATWQSADGLSRYQGTWVGGVKQGLGRQVYGSGDVYEGLWREGLPCGPGRYVYADGNEYDGEWRGGRMNGRGTLVWRSGERYDGEWKDGRMDGLGLFTSVDGSLYDGRWRRGRKHGVGIFRPSPSGGSTNPPNHHQLPQLPPPAAVATIDRGAGAGGGIRPGREGLLRPGGWGEGGGGGWSTRGGKEGGQVQQEFPRGGSEMTPVHPGEDFTWSDYAPMTFRRLHESFGIDASGYMLSLCSDHSLRHMPSPGKSGSVFFLSQDERFFLKTLSRPEMSLLVALLPAYHRHLDRHPHSLLSRFLGLHAVTTPGGRKYRFVVMSNIFRTPLHLHRKYDLKGSTLGRTAGRTQTDDPSIIFKDLDLDLKLRLWGERLEGGWRERLFAQLRSSNSSNIPPPQPPTARTSPAPITRSYHAPGGVEGGLEGPGGGGGGGPPLQQQQQQQLVLSNELCRIRDRLARLRPRLGEVAVGDLAELLAYGYSLSPRFPPATQPPQPPQPPLPAASGPSAAHDTSPHPAALPAAEVAGGDGGGLGGAVPTATTALKGRSCGALQPQQPQPQQQLGVSMNAIAVHPDGREEPVVLWFGLIDILQPYNTTKRLEHGLKSVLHSSHSISVTHPATYANRFQTFMRGVFE</sequence>
<name>D9CIW1_VOLCA</name>
<dbReference type="InterPro" id="IPR003409">
    <property type="entry name" value="MORN"/>
</dbReference>
<feature type="region of interest" description="Disordered" evidence="4">
    <location>
        <begin position="562"/>
        <end position="614"/>
    </location>
</feature>